<dbReference type="Pfam" id="PF06276">
    <property type="entry name" value="FhuF"/>
    <property type="match status" value="1"/>
</dbReference>
<feature type="domain" description="Aerobactin siderophore biosynthesis IucA/IucC-like C-terminal" evidence="1">
    <location>
        <begin position="68"/>
        <end position="216"/>
    </location>
</feature>
<name>A0A1I3FL32_9GAMM</name>
<feature type="domain" description="Ferric siderophore reductase C-terminal" evidence="2">
    <location>
        <begin position="222"/>
        <end position="242"/>
    </location>
</feature>
<accession>A0A1I3FL32</accession>
<dbReference type="EMBL" id="FOPY01000019">
    <property type="protein sequence ID" value="SFI11621.1"/>
    <property type="molecule type" value="Genomic_DNA"/>
</dbReference>
<dbReference type="GO" id="GO:0003824">
    <property type="term" value="F:catalytic activity"/>
    <property type="evidence" value="ECO:0007669"/>
    <property type="project" value="UniProtKB-ARBA"/>
</dbReference>
<evidence type="ECO:0000259" key="2">
    <source>
        <dbReference type="Pfam" id="PF11575"/>
    </source>
</evidence>
<evidence type="ECO:0000313" key="4">
    <source>
        <dbReference type="Proteomes" id="UP000199040"/>
    </source>
</evidence>
<dbReference type="PRINTS" id="PR01714">
    <property type="entry name" value="2FE2SRDCTASE"/>
</dbReference>
<dbReference type="AlphaFoldDB" id="A0A1I3FL32"/>
<evidence type="ECO:0000313" key="3">
    <source>
        <dbReference type="EMBL" id="SFI11621.1"/>
    </source>
</evidence>
<organism evidence="3 4">
    <name type="scientific">Modicisalibacter xianhensis</name>
    <dbReference type="NCBI Taxonomy" id="442341"/>
    <lineage>
        <taxon>Bacteria</taxon>
        <taxon>Pseudomonadati</taxon>
        <taxon>Pseudomonadota</taxon>
        <taxon>Gammaproteobacteria</taxon>
        <taxon>Oceanospirillales</taxon>
        <taxon>Halomonadaceae</taxon>
        <taxon>Modicisalibacter</taxon>
    </lineage>
</organism>
<dbReference type="STRING" id="442341.SAMN04487959_11916"/>
<dbReference type="InterPro" id="IPR008090">
    <property type="entry name" value="Fe_iron_reduct"/>
</dbReference>
<gene>
    <name evidence="3" type="ORF">SAMN04487959_11916</name>
</gene>
<dbReference type="RefSeq" id="WP_092849766.1">
    <property type="nucleotide sequence ID" value="NZ_FOPY01000019.1"/>
</dbReference>
<dbReference type="InterPro" id="IPR022770">
    <property type="entry name" value="IucA/IucC-like_C"/>
</dbReference>
<dbReference type="GO" id="GO:0051537">
    <property type="term" value="F:2 iron, 2 sulfur cluster binding"/>
    <property type="evidence" value="ECO:0007669"/>
    <property type="project" value="InterPro"/>
</dbReference>
<dbReference type="InterPro" id="IPR024726">
    <property type="entry name" value="FhuF_C"/>
</dbReference>
<dbReference type="Proteomes" id="UP000199040">
    <property type="component" value="Unassembled WGS sequence"/>
</dbReference>
<protein>
    <submittedName>
        <fullName evidence="3">Ferric iron reductase protein FhuF</fullName>
    </submittedName>
</protein>
<reference evidence="3 4" key="1">
    <citation type="submission" date="2016-10" db="EMBL/GenBank/DDBJ databases">
        <authorList>
            <person name="de Groot N.N."/>
        </authorList>
    </citation>
    <scope>NUCLEOTIDE SEQUENCE [LARGE SCALE GENOMIC DNA]</scope>
    <source>
        <strain evidence="3 4">CGMCC 1.6848</strain>
    </source>
</reference>
<dbReference type="Pfam" id="PF11575">
    <property type="entry name" value="FhuF_C"/>
    <property type="match status" value="1"/>
</dbReference>
<proteinExistence type="predicted"/>
<keyword evidence="4" id="KW-1185">Reference proteome</keyword>
<sequence length="253" mass="27934">MLPSLSALFQGPLAVFHDRVLLTPQAQGDVVPVQQLFTPRGLDGVLDRYAGAFTTPVYRRPDRRALVSQWSKYFLAQVVYVPVAANLLLDRRLPVAFDTLGVQLDELGLVERLVIPHEGEHVSVPKGDVEARLRPLMEGLLWPVIASMTAHTGIGSKALWSNVGHYYAYLIGLLQDLPAPPPSVDDGARLMGLSCFADGERNPLYRPVRHVENTEGQVESLRRVCCIRYKLPGLDYCGNCPLPAACAMRREPA</sequence>
<evidence type="ECO:0000259" key="1">
    <source>
        <dbReference type="Pfam" id="PF06276"/>
    </source>
</evidence>
<dbReference type="NCBIfam" id="TIGR03951">
    <property type="entry name" value="Fe_III_red_FhuF"/>
    <property type="match status" value="1"/>
</dbReference>